<dbReference type="SUPFAM" id="SSF53448">
    <property type="entry name" value="Nucleotide-diphospho-sugar transferases"/>
    <property type="match status" value="1"/>
</dbReference>
<keyword evidence="10" id="KW-0325">Glycoprotein</keyword>
<comment type="subcellular location">
    <subcellularLocation>
        <location evidence="1 11">Golgi apparatus membrane</location>
        <topology evidence="1 11">Single-pass type II membrane protein</topology>
    </subcellularLocation>
</comment>
<evidence type="ECO:0000256" key="8">
    <source>
        <dbReference type="ARBA" id="ARBA00023136"/>
    </source>
</evidence>
<dbReference type="PROSITE" id="PS50231">
    <property type="entry name" value="RICIN_B_LECTIN"/>
    <property type="match status" value="1"/>
</dbReference>
<evidence type="ECO:0000256" key="7">
    <source>
        <dbReference type="ARBA" id="ARBA00023034"/>
    </source>
</evidence>
<dbReference type="AlphaFoldDB" id="A0A9N9S6S6"/>
<comment type="pathway">
    <text evidence="11">Protein modification; protein glycosylation.</text>
</comment>
<dbReference type="SUPFAM" id="SSF50370">
    <property type="entry name" value="Ricin B-like lectins"/>
    <property type="match status" value="1"/>
</dbReference>
<comment type="cofactor">
    <cofactor evidence="11">
        <name>Mn(2+)</name>
        <dbReference type="ChEBI" id="CHEBI:29035"/>
    </cofactor>
</comment>
<dbReference type="GO" id="GO:0006493">
    <property type="term" value="P:protein O-linked glycosylation"/>
    <property type="evidence" value="ECO:0007669"/>
    <property type="project" value="TreeGrafter"/>
</dbReference>
<dbReference type="InterPro" id="IPR001173">
    <property type="entry name" value="Glyco_trans_2-like"/>
</dbReference>
<evidence type="ECO:0000256" key="5">
    <source>
        <dbReference type="ARBA" id="ARBA00022968"/>
    </source>
</evidence>
<dbReference type="CDD" id="cd02510">
    <property type="entry name" value="pp-GalNAc-T"/>
    <property type="match status" value="1"/>
</dbReference>
<keyword evidence="5" id="KW-0735">Signal-anchor</keyword>
<reference evidence="13" key="2">
    <citation type="submission" date="2022-10" db="EMBL/GenBank/DDBJ databases">
        <authorList>
            <consortium name="ENA_rothamsted_submissions"/>
            <consortium name="culmorum"/>
            <person name="King R."/>
        </authorList>
    </citation>
    <scope>NUCLEOTIDE SEQUENCE</scope>
</reference>
<evidence type="ECO:0000313" key="13">
    <source>
        <dbReference type="EMBL" id="CAG9812366.1"/>
    </source>
</evidence>
<keyword evidence="4 11" id="KW-0430">Lectin</keyword>
<dbReference type="GO" id="GO:0030246">
    <property type="term" value="F:carbohydrate binding"/>
    <property type="evidence" value="ECO:0007669"/>
    <property type="project" value="UniProtKB-KW"/>
</dbReference>
<keyword evidence="11" id="KW-0808">Transferase</keyword>
<keyword evidence="6 11" id="KW-1133">Transmembrane helix</keyword>
<keyword evidence="11" id="KW-0328">Glycosyltransferase</keyword>
<evidence type="ECO:0000256" key="6">
    <source>
        <dbReference type="ARBA" id="ARBA00022989"/>
    </source>
</evidence>
<keyword evidence="11" id="KW-0464">Manganese</keyword>
<dbReference type="PANTHER" id="PTHR11675:SF134">
    <property type="entry name" value="N-ACETYLGALACTOSAMINYLTRANSFERASE 4-RELATED"/>
    <property type="match status" value="1"/>
</dbReference>
<dbReference type="Gene3D" id="2.80.10.50">
    <property type="match status" value="1"/>
</dbReference>
<evidence type="ECO:0000256" key="3">
    <source>
        <dbReference type="ARBA" id="ARBA00022692"/>
    </source>
</evidence>
<reference evidence="13" key="1">
    <citation type="submission" date="2022-01" db="EMBL/GenBank/DDBJ databases">
        <authorList>
            <person name="King R."/>
        </authorList>
    </citation>
    <scope>NUCLEOTIDE SEQUENCE</scope>
</reference>
<feature type="domain" description="Ricin B lectin" evidence="12">
    <location>
        <begin position="484"/>
        <end position="616"/>
    </location>
</feature>
<evidence type="ECO:0000256" key="10">
    <source>
        <dbReference type="ARBA" id="ARBA00023180"/>
    </source>
</evidence>
<evidence type="ECO:0000256" key="9">
    <source>
        <dbReference type="ARBA" id="ARBA00023157"/>
    </source>
</evidence>
<dbReference type="EC" id="2.4.1.-" evidence="11"/>
<dbReference type="InterPro" id="IPR045885">
    <property type="entry name" value="GalNAc-T"/>
</dbReference>
<feature type="transmembrane region" description="Helical" evidence="11">
    <location>
        <begin position="31"/>
        <end position="51"/>
    </location>
</feature>
<evidence type="ECO:0000313" key="14">
    <source>
        <dbReference type="Proteomes" id="UP001153620"/>
    </source>
</evidence>
<accession>A0A9N9S6S6</accession>
<protein>
    <recommendedName>
        <fullName evidence="11">Polypeptide N-acetylgalactosaminyltransferase</fullName>
        <ecNumber evidence="11">2.4.1.-</ecNumber>
    </recommendedName>
    <alternativeName>
        <fullName evidence="11">Protein-UDP acetylgalactosaminyltransferase</fullName>
    </alternativeName>
</protein>
<evidence type="ECO:0000256" key="4">
    <source>
        <dbReference type="ARBA" id="ARBA00022734"/>
    </source>
</evidence>
<dbReference type="Gene3D" id="3.90.550.10">
    <property type="entry name" value="Spore Coat Polysaccharide Biosynthesis Protein SpsA, Chain A"/>
    <property type="match status" value="1"/>
</dbReference>
<gene>
    <name evidence="13" type="ORF">CHIRRI_LOCUS15171</name>
</gene>
<comment type="similarity">
    <text evidence="2 11">Belongs to the glycosyltransferase 2 family. GalNAc-T subfamily.</text>
</comment>
<evidence type="ECO:0000256" key="2">
    <source>
        <dbReference type="ARBA" id="ARBA00005680"/>
    </source>
</evidence>
<keyword evidence="7 11" id="KW-0333">Golgi apparatus</keyword>
<dbReference type="EMBL" id="OU895880">
    <property type="protein sequence ID" value="CAG9812366.1"/>
    <property type="molecule type" value="Genomic_DNA"/>
</dbReference>
<keyword evidence="14" id="KW-1185">Reference proteome</keyword>
<dbReference type="GO" id="GO:0004653">
    <property type="term" value="F:polypeptide N-acetylgalactosaminyltransferase activity"/>
    <property type="evidence" value="ECO:0007669"/>
    <property type="project" value="TreeGrafter"/>
</dbReference>
<evidence type="ECO:0000256" key="11">
    <source>
        <dbReference type="RuleBase" id="RU361242"/>
    </source>
</evidence>
<name>A0A9N9S6S6_9DIPT</name>
<dbReference type="Pfam" id="PF00652">
    <property type="entry name" value="Ricin_B_lectin"/>
    <property type="match status" value="1"/>
</dbReference>
<dbReference type="InterPro" id="IPR035992">
    <property type="entry name" value="Ricin_B-like_lectins"/>
</dbReference>
<dbReference type="GO" id="GO:0000139">
    <property type="term" value="C:Golgi membrane"/>
    <property type="evidence" value="ECO:0007669"/>
    <property type="project" value="UniProtKB-SubCell"/>
</dbReference>
<evidence type="ECO:0000256" key="1">
    <source>
        <dbReference type="ARBA" id="ARBA00004323"/>
    </source>
</evidence>
<sequence length="647" mass="75869">MLHLCRPRRMWTKRQFLIKLRKINLLKSPRFVIETSIVFFLIFFFTLMVMMKVIEYNNEPLRVDQNFIYFEPLSSFFRSEHNKGNIKVDWHDYIAINLEKSRTGPGENGMGIDSVPEDEEELNQRLFDENGYYGLISDKISVNRSVVDLRHKDCWKIRYLKDLPTVSVVIPFYNEHLSTLLRTIHSVINRSPPELLKEVVLVNDRSTKEFLYDELKSYLSQNFPKNLVKLFELPARSGLIAARLTGARAAIGDVLVFLDSHTEPNVNWLPPLLEPIAVNYRVCTCPFIDVIEFKTFEYVIQDEGSRGVFDWHLNYRKLELQPGFQKRPTDLFPSPVMAGGLFAISAKFFWELGGYDNKLDIWGGEQYELSFKIWLCNGGDGGIYDVPCSRVGHVYRGSMPFEDDRKGTDFLSINYKRVAEVWMDEYKEYVYMRNPERYKNVNPGDISYQQSIRKKLQCKPFSYFINKVAPDMLEYFPFIDYPAFAYGAIQSMYEPEICIDTYAKDTGNELGLYPCAPDLEDPQDTQFFTLRHFRDIEIKNTMFCFDRNEKGMLLTNICHHHQGNQYFRYDMNTQQIRFGGDMNDECLDMDIEKTEAGAIFLTKCDESSLSQKWKFGYMNETALRSWTVSGFDIYDPYEYRIMRQNGL</sequence>
<keyword evidence="8 11" id="KW-0472">Membrane</keyword>
<dbReference type="InterPro" id="IPR000772">
    <property type="entry name" value="Ricin_B_lectin"/>
</dbReference>
<keyword evidence="3 11" id="KW-0812">Transmembrane</keyword>
<organism evidence="13 14">
    <name type="scientific">Chironomus riparius</name>
    <dbReference type="NCBI Taxonomy" id="315576"/>
    <lineage>
        <taxon>Eukaryota</taxon>
        <taxon>Metazoa</taxon>
        <taxon>Ecdysozoa</taxon>
        <taxon>Arthropoda</taxon>
        <taxon>Hexapoda</taxon>
        <taxon>Insecta</taxon>
        <taxon>Pterygota</taxon>
        <taxon>Neoptera</taxon>
        <taxon>Endopterygota</taxon>
        <taxon>Diptera</taxon>
        <taxon>Nematocera</taxon>
        <taxon>Chironomoidea</taxon>
        <taxon>Chironomidae</taxon>
        <taxon>Chironominae</taxon>
        <taxon>Chironomus</taxon>
    </lineage>
</organism>
<dbReference type="PANTHER" id="PTHR11675">
    <property type="entry name" value="N-ACETYLGALACTOSAMINYLTRANSFERASE"/>
    <property type="match status" value="1"/>
</dbReference>
<keyword evidence="9 11" id="KW-1015">Disulfide bond</keyword>
<dbReference type="Proteomes" id="UP001153620">
    <property type="component" value="Chromosome 4"/>
</dbReference>
<proteinExistence type="inferred from homology"/>
<dbReference type="SMART" id="SM00458">
    <property type="entry name" value="RICIN"/>
    <property type="match status" value="1"/>
</dbReference>
<dbReference type="Pfam" id="PF00535">
    <property type="entry name" value="Glycos_transf_2"/>
    <property type="match status" value="1"/>
</dbReference>
<dbReference type="OrthoDB" id="9876900at2759"/>
<dbReference type="InterPro" id="IPR029044">
    <property type="entry name" value="Nucleotide-diphossugar_trans"/>
</dbReference>
<evidence type="ECO:0000259" key="12">
    <source>
        <dbReference type="SMART" id="SM00458"/>
    </source>
</evidence>